<reference evidence="2 3" key="1">
    <citation type="submission" date="2020-02" db="EMBL/GenBank/DDBJ databases">
        <authorList>
            <person name="Ma Q."/>
            <person name="Huang Y."/>
            <person name="Song X."/>
            <person name="Pei D."/>
        </authorList>
    </citation>
    <scope>NUCLEOTIDE SEQUENCE [LARGE SCALE GENOMIC DNA]</scope>
    <source>
        <strain evidence="2">Sxm20200214</strain>
        <tissue evidence="2">Leaf</tissue>
    </source>
</reference>
<dbReference type="EMBL" id="JAAMPC010001488">
    <property type="protein sequence ID" value="KAG2240786.1"/>
    <property type="molecule type" value="Genomic_DNA"/>
</dbReference>
<evidence type="ECO:0000313" key="3">
    <source>
        <dbReference type="Proteomes" id="UP000886595"/>
    </source>
</evidence>
<dbReference type="Proteomes" id="UP000886595">
    <property type="component" value="Unassembled WGS sequence"/>
</dbReference>
<proteinExistence type="predicted"/>
<dbReference type="AlphaFoldDB" id="A0A8X7THU7"/>
<gene>
    <name evidence="2" type="ORF">Bca52824_090531</name>
</gene>
<protein>
    <submittedName>
        <fullName evidence="2">Uncharacterized protein</fullName>
    </submittedName>
</protein>
<keyword evidence="1" id="KW-0175">Coiled coil</keyword>
<accession>A0A8X7THU7</accession>
<name>A0A8X7THU7_BRACI</name>
<feature type="coiled-coil region" evidence="1">
    <location>
        <begin position="146"/>
        <end position="173"/>
    </location>
</feature>
<evidence type="ECO:0000313" key="2">
    <source>
        <dbReference type="EMBL" id="KAG2240786.1"/>
    </source>
</evidence>
<comment type="caution">
    <text evidence="2">The sequence shown here is derived from an EMBL/GenBank/DDBJ whole genome shotgun (WGS) entry which is preliminary data.</text>
</comment>
<evidence type="ECO:0000256" key="1">
    <source>
        <dbReference type="SAM" id="Coils"/>
    </source>
</evidence>
<keyword evidence="3" id="KW-1185">Reference proteome</keyword>
<sequence>MPRLEMGINPSLSLSSVPTASTRLSLVACEKVTYPSPEKCLSTSSSASAMSWDSAKSEGTTCEWTEAKALYPLRRFIQLWPAKLSRRPTPGTLVTLGIVISTFSINQSVRSHDNEKVKEECNALRVLVLKNKKEIGDVESRFNLAEEKLISVVKELEVEKEKLEKLEKEKLEKKK</sequence>
<organism evidence="2 3">
    <name type="scientific">Brassica carinata</name>
    <name type="common">Ethiopian mustard</name>
    <name type="synonym">Abyssinian cabbage</name>
    <dbReference type="NCBI Taxonomy" id="52824"/>
    <lineage>
        <taxon>Eukaryota</taxon>
        <taxon>Viridiplantae</taxon>
        <taxon>Streptophyta</taxon>
        <taxon>Embryophyta</taxon>
        <taxon>Tracheophyta</taxon>
        <taxon>Spermatophyta</taxon>
        <taxon>Magnoliopsida</taxon>
        <taxon>eudicotyledons</taxon>
        <taxon>Gunneridae</taxon>
        <taxon>Pentapetalae</taxon>
        <taxon>rosids</taxon>
        <taxon>malvids</taxon>
        <taxon>Brassicales</taxon>
        <taxon>Brassicaceae</taxon>
        <taxon>Brassiceae</taxon>
        <taxon>Brassica</taxon>
    </lineage>
</organism>